<feature type="compositionally biased region" description="Basic and acidic residues" evidence="5">
    <location>
        <begin position="740"/>
        <end position="788"/>
    </location>
</feature>
<dbReference type="AlphaFoldDB" id="A0A2T9ZBT7"/>
<feature type="compositionally biased region" description="Basic residues" evidence="5">
    <location>
        <begin position="93"/>
        <end position="104"/>
    </location>
</feature>
<evidence type="ECO:0000256" key="5">
    <source>
        <dbReference type="SAM" id="MobiDB-lite"/>
    </source>
</evidence>
<gene>
    <name evidence="7" type="ORF">BB560_003503</name>
</gene>
<name>A0A2T9ZBT7_9FUNG</name>
<evidence type="ECO:0000313" key="7">
    <source>
        <dbReference type="EMBL" id="PVV02054.1"/>
    </source>
</evidence>
<sequence length="1004" mass="112905">MENLTQDVSKLTINEAEEEGKKQTQAKDRISNRDRARNKILALKNTPLKDTQTKPKPHRNRSDSKDPSEDTDLKNKLDTGENINAEDSQQRKSANRNSRRKNIQKSKSPSTKENSGKTLGGKGTESPDVKEQDDSSSNAKPANPRNRRQNRSRKPLDQSKSASRKPRTPKSNGIRDSEISLILSNEEWHAAILEENGEETAISVKINSFPQDFPFDLEELRFALVIPINYPPRKLDSSIEIPEIYVSNSEIPVGVKANIENQFARKFRSLFSENPKSTNTIDSLLSWLVQNLESIFTMKPSSTIKFVSFKNDSQDKEKSKVEPQPIPKESDKSSEINTTNTPGPKVARVPVQRPVPKIFSGNDNEINKKNNSLKRDYELKQLEIRFKGSYQIKNFLFDEKSIINLSLNLTDPEIPVDVGIIQLEISVPFNYPLIISKSSPNTPHFKIIDENVLGKNGKKSSWNPPQGRTKYFEIIQAFLNKLAKSEVHYTLLQVLNLLDRHFVSIFVDIEESLSKKLENERKLNTLSGSSSDQFNEYSSDFDDDQSEQEDSPTQINKQGRVSADPGIGIGSGGEQVKTSQENGKKYKADPLSRYSVWPIRKGIEIRFGRIVLENVMLVTCSKLNLSVKCMKCKTNVDIQNIISTLQNTTDNQKWTSCLNCGAMLGVRFRGNFMYPEMPLLGFLDTSNCTPLDMKPSIYHLTCSKCSNSYEHQESNNNSSEEEKESSKQDNTNLGPSGDASDDKKETISSESLDIDKISAEGKISDKNEENVNSDSVDKSEASNRAQSKFESKLNKLQLTSNVKNYFNCMVCHTKLSVELDDFIFSKLTAGIEMGGTVAEKQIQKELSMSRGKTGAGGSKLSRLQKDPQKNKELLGIVLGTPLPNNGTCKHYPKSNRWFRFSCCMSLYPCDICHDTKEDHENEIAYLMLCGFCSKEQRIQKTEITGKCINCGENILRKKASSHWEGGKGTRNTATMSRLDSKKYRGLAKTTSNKKVSSKGKKTTK</sequence>
<feature type="compositionally biased region" description="Basic and acidic residues" evidence="5">
    <location>
        <begin position="19"/>
        <end position="37"/>
    </location>
</feature>
<evidence type="ECO:0000313" key="8">
    <source>
        <dbReference type="Proteomes" id="UP000245609"/>
    </source>
</evidence>
<comment type="caution">
    <text evidence="7">The sequence shown here is derived from an EMBL/GenBank/DDBJ whole genome shotgun (WGS) entry which is preliminary data.</text>
</comment>
<evidence type="ECO:0000256" key="1">
    <source>
        <dbReference type="ARBA" id="ARBA00022723"/>
    </source>
</evidence>
<dbReference type="PROSITE" id="PS51266">
    <property type="entry name" value="ZF_CHY"/>
    <property type="match status" value="1"/>
</dbReference>
<feature type="compositionally biased region" description="Polar residues" evidence="5">
    <location>
        <begin position="105"/>
        <end position="117"/>
    </location>
</feature>
<feature type="region of interest" description="Disordered" evidence="5">
    <location>
        <begin position="961"/>
        <end position="1004"/>
    </location>
</feature>
<keyword evidence="1" id="KW-0479">Metal-binding</keyword>
<dbReference type="Pfam" id="PF05495">
    <property type="entry name" value="zf-CHY"/>
    <property type="match status" value="1"/>
</dbReference>
<dbReference type="GO" id="GO:0008270">
    <property type="term" value="F:zinc ion binding"/>
    <property type="evidence" value="ECO:0007669"/>
    <property type="project" value="UniProtKB-KW"/>
</dbReference>
<feature type="region of interest" description="Disordered" evidence="5">
    <location>
        <begin position="1"/>
        <end position="178"/>
    </location>
</feature>
<feature type="region of interest" description="Disordered" evidence="5">
    <location>
        <begin position="524"/>
        <end position="584"/>
    </location>
</feature>
<evidence type="ECO:0000256" key="2">
    <source>
        <dbReference type="ARBA" id="ARBA00022771"/>
    </source>
</evidence>
<organism evidence="7 8">
    <name type="scientific">Smittium megazygosporum</name>
    <dbReference type="NCBI Taxonomy" id="133381"/>
    <lineage>
        <taxon>Eukaryota</taxon>
        <taxon>Fungi</taxon>
        <taxon>Fungi incertae sedis</taxon>
        <taxon>Zoopagomycota</taxon>
        <taxon>Kickxellomycotina</taxon>
        <taxon>Harpellomycetes</taxon>
        <taxon>Harpellales</taxon>
        <taxon>Legeriomycetaceae</taxon>
        <taxon>Smittium</taxon>
    </lineage>
</organism>
<keyword evidence="3" id="KW-0862">Zinc</keyword>
<dbReference type="SUPFAM" id="SSF161219">
    <property type="entry name" value="CHY zinc finger-like"/>
    <property type="match status" value="1"/>
</dbReference>
<reference evidence="7 8" key="1">
    <citation type="journal article" date="2018" name="MBio">
        <title>Comparative Genomics Reveals the Core Gene Toolbox for the Fungus-Insect Symbiosis.</title>
        <authorList>
            <person name="Wang Y."/>
            <person name="Stata M."/>
            <person name="Wang W."/>
            <person name="Stajich J.E."/>
            <person name="White M.M."/>
            <person name="Moncalvo J.M."/>
        </authorList>
    </citation>
    <scope>NUCLEOTIDE SEQUENCE [LARGE SCALE GENOMIC DNA]</scope>
    <source>
        <strain evidence="7 8">SC-DP-2</strain>
    </source>
</reference>
<feature type="compositionally biased region" description="Polar residues" evidence="5">
    <location>
        <begin position="1"/>
        <end position="12"/>
    </location>
</feature>
<dbReference type="STRING" id="133381.A0A2T9ZBT7"/>
<feature type="compositionally biased region" description="Acidic residues" evidence="5">
    <location>
        <begin position="539"/>
        <end position="550"/>
    </location>
</feature>
<evidence type="ECO:0000256" key="4">
    <source>
        <dbReference type="PROSITE-ProRule" id="PRU00601"/>
    </source>
</evidence>
<evidence type="ECO:0000259" key="6">
    <source>
        <dbReference type="PROSITE" id="PS51266"/>
    </source>
</evidence>
<proteinExistence type="predicted"/>
<dbReference type="OrthoDB" id="10253329at2759"/>
<dbReference type="EMBL" id="MBFS01000636">
    <property type="protein sequence ID" value="PVV02054.1"/>
    <property type="molecule type" value="Genomic_DNA"/>
</dbReference>
<evidence type="ECO:0000256" key="3">
    <source>
        <dbReference type="ARBA" id="ARBA00022833"/>
    </source>
</evidence>
<feature type="compositionally biased region" description="Polar residues" evidence="5">
    <location>
        <begin position="524"/>
        <end position="537"/>
    </location>
</feature>
<keyword evidence="8" id="KW-1185">Reference proteome</keyword>
<dbReference type="Proteomes" id="UP000245609">
    <property type="component" value="Unassembled WGS sequence"/>
</dbReference>
<feature type="region of interest" description="Disordered" evidence="5">
    <location>
        <begin position="315"/>
        <end position="348"/>
    </location>
</feature>
<feature type="compositionally biased region" description="Basic residues" evidence="5">
    <location>
        <begin position="995"/>
        <end position="1004"/>
    </location>
</feature>
<protein>
    <recommendedName>
        <fullName evidence="6">CHY-type domain-containing protein</fullName>
    </recommendedName>
</protein>
<dbReference type="InterPro" id="IPR008913">
    <property type="entry name" value="Znf_CHY"/>
</dbReference>
<accession>A0A2T9ZBT7</accession>
<feature type="compositionally biased region" description="Basic and acidic residues" evidence="5">
    <location>
        <begin position="60"/>
        <end position="79"/>
    </location>
</feature>
<dbReference type="InterPro" id="IPR037274">
    <property type="entry name" value="Znf_CHY_sf"/>
</dbReference>
<feature type="domain" description="CHY-type" evidence="6">
    <location>
        <begin position="881"/>
        <end position="952"/>
    </location>
</feature>
<feature type="region of interest" description="Disordered" evidence="5">
    <location>
        <begin position="711"/>
        <end position="788"/>
    </location>
</feature>
<keyword evidence="2 4" id="KW-0863">Zinc-finger</keyword>